<organism evidence="11 12">
    <name type="scientific">Metallibacterium scheffleri</name>
    <dbReference type="NCBI Taxonomy" id="993689"/>
    <lineage>
        <taxon>Bacteria</taxon>
        <taxon>Pseudomonadati</taxon>
        <taxon>Pseudomonadota</taxon>
        <taxon>Gammaproteobacteria</taxon>
        <taxon>Lysobacterales</taxon>
        <taxon>Rhodanobacteraceae</taxon>
        <taxon>Metallibacterium</taxon>
    </lineage>
</organism>
<dbReference type="EMBL" id="MWQO01000014">
    <property type="protein sequence ID" value="THD11356.1"/>
    <property type="molecule type" value="Genomic_DNA"/>
</dbReference>
<dbReference type="Pfam" id="PF25954">
    <property type="entry name" value="Beta-barrel_RND_2"/>
    <property type="match status" value="1"/>
</dbReference>
<dbReference type="STRING" id="993689.GCA_002077135_00260"/>
<evidence type="ECO:0000256" key="3">
    <source>
        <dbReference type="ARBA" id="ARBA00022729"/>
    </source>
</evidence>
<dbReference type="InterPro" id="IPR051909">
    <property type="entry name" value="MFP_Cation_Efflux"/>
</dbReference>
<dbReference type="SUPFAM" id="SSF111369">
    <property type="entry name" value="HlyD-like secretion proteins"/>
    <property type="match status" value="1"/>
</dbReference>
<name>A0A4S3KR04_9GAMM</name>
<keyword evidence="4" id="KW-0406">Ion transport</keyword>
<dbReference type="InterPro" id="IPR058790">
    <property type="entry name" value="BSH_CusB"/>
</dbReference>
<evidence type="ECO:0000259" key="10">
    <source>
        <dbReference type="Pfam" id="PF25975"/>
    </source>
</evidence>
<dbReference type="InterPro" id="IPR058792">
    <property type="entry name" value="Beta-barrel_RND_2"/>
</dbReference>
<keyword evidence="12" id="KW-1185">Reference proteome</keyword>
<accession>A0A4S3KR04</accession>
<dbReference type="GO" id="GO:0046914">
    <property type="term" value="F:transition metal ion binding"/>
    <property type="evidence" value="ECO:0007669"/>
    <property type="project" value="TreeGrafter"/>
</dbReference>
<dbReference type="InterPro" id="IPR006143">
    <property type="entry name" value="RND_pump_MFP"/>
</dbReference>
<protein>
    <submittedName>
        <fullName evidence="11">Uncharacterized protein</fullName>
    </submittedName>
</protein>
<dbReference type="Proteomes" id="UP000307749">
    <property type="component" value="Unassembled WGS sequence"/>
</dbReference>
<feature type="compositionally biased region" description="Basic and acidic residues" evidence="5">
    <location>
        <begin position="461"/>
        <end position="471"/>
    </location>
</feature>
<dbReference type="Pfam" id="PF19335">
    <property type="entry name" value="HMBD"/>
    <property type="match status" value="1"/>
</dbReference>
<feature type="chain" id="PRO_5020505918" evidence="6">
    <location>
        <begin position="19"/>
        <end position="492"/>
    </location>
</feature>
<dbReference type="AlphaFoldDB" id="A0A4S3KR04"/>
<evidence type="ECO:0000313" key="12">
    <source>
        <dbReference type="Proteomes" id="UP000307749"/>
    </source>
</evidence>
<proteinExistence type="inferred from homology"/>
<feature type="compositionally biased region" description="Polar residues" evidence="5">
    <location>
        <begin position="433"/>
        <end position="447"/>
    </location>
</feature>
<dbReference type="RefSeq" id="WP_081130300.1">
    <property type="nucleotide sequence ID" value="NZ_DAHXOC010000094.1"/>
</dbReference>
<comment type="similarity">
    <text evidence="1">Belongs to the membrane fusion protein (MFP) (TC 8.A.1) family.</text>
</comment>
<keyword evidence="3 6" id="KW-0732">Signal</keyword>
<evidence type="ECO:0000256" key="2">
    <source>
        <dbReference type="ARBA" id="ARBA00022448"/>
    </source>
</evidence>
<dbReference type="Pfam" id="PF25919">
    <property type="entry name" value="BSH_CusB"/>
    <property type="match status" value="1"/>
</dbReference>
<feature type="domain" description="CzcB-like C-terminal circularly permuted SH3-like" evidence="10">
    <location>
        <begin position="353"/>
        <end position="390"/>
    </location>
</feature>
<feature type="region of interest" description="Disordered" evidence="5">
    <location>
        <begin position="403"/>
        <end position="492"/>
    </location>
</feature>
<dbReference type="Gene3D" id="2.40.30.170">
    <property type="match status" value="1"/>
</dbReference>
<dbReference type="PANTHER" id="PTHR30097">
    <property type="entry name" value="CATION EFFLUX SYSTEM PROTEIN CUSB"/>
    <property type="match status" value="1"/>
</dbReference>
<evidence type="ECO:0000259" key="9">
    <source>
        <dbReference type="Pfam" id="PF25954"/>
    </source>
</evidence>
<gene>
    <name evidence="11" type="ORF">B1806_04355</name>
</gene>
<dbReference type="GO" id="GO:0060003">
    <property type="term" value="P:copper ion export"/>
    <property type="evidence" value="ECO:0007669"/>
    <property type="project" value="TreeGrafter"/>
</dbReference>
<reference evidence="11 12" key="1">
    <citation type="submission" date="2017-02" db="EMBL/GenBank/DDBJ databases">
        <title>Whole genome sequencing of Metallibacterium scheffleri DSM 24874 (T).</title>
        <authorList>
            <person name="Kumar S."/>
            <person name="Patil P."/>
            <person name="Patil P.B."/>
        </authorList>
    </citation>
    <scope>NUCLEOTIDE SEQUENCE [LARGE SCALE GENOMIC DNA]</scope>
    <source>
        <strain evidence="11 12">DSM 24874</strain>
    </source>
</reference>
<evidence type="ECO:0000313" key="11">
    <source>
        <dbReference type="EMBL" id="THD11356.1"/>
    </source>
</evidence>
<dbReference type="PANTHER" id="PTHR30097:SF15">
    <property type="entry name" value="CATION EFFLUX SYSTEM PROTEIN CUSB"/>
    <property type="match status" value="1"/>
</dbReference>
<dbReference type="OrthoDB" id="9806939at2"/>
<evidence type="ECO:0000259" key="7">
    <source>
        <dbReference type="Pfam" id="PF19335"/>
    </source>
</evidence>
<dbReference type="GO" id="GO:0022857">
    <property type="term" value="F:transmembrane transporter activity"/>
    <property type="evidence" value="ECO:0007669"/>
    <property type="project" value="InterPro"/>
</dbReference>
<comment type="caution">
    <text evidence="11">The sequence shown here is derived from an EMBL/GenBank/DDBJ whole genome shotgun (WGS) entry which is preliminary data.</text>
</comment>
<dbReference type="GO" id="GO:0015679">
    <property type="term" value="P:plasma membrane copper ion transport"/>
    <property type="evidence" value="ECO:0007669"/>
    <property type="project" value="TreeGrafter"/>
</dbReference>
<feature type="domain" description="CusB-like beta-barrel" evidence="9">
    <location>
        <begin position="248"/>
        <end position="322"/>
    </location>
</feature>
<dbReference type="Pfam" id="PF25975">
    <property type="entry name" value="CzcB_C"/>
    <property type="match status" value="1"/>
</dbReference>
<dbReference type="NCBIfam" id="TIGR01730">
    <property type="entry name" value="RND_mfp"/>
    <property type="match status" value="1"/>
</dbReference>
<evidence type="ECO:0000256" key="4">
    <source>
        <dbReference type="ARBA" id="ARBA00023065"/>
    </source>
</evidence>
<evidence type="ECO:0000256" key="1">
    <source>
        <dbReference type="ARBA" id="ARBA00009477"/>
    </source>
</evidence>
<feature type="domain" description="CusB-like barrel-sandwich hybrid" evidence="8">
    <location>
        <begin position="126"/>
        <end position="242"/>
    </location>
</feature>
<dbReference type="InterPro" id="IPR045800">
    <property type="entry name" value="HMBD"/>
</dbReference>
<evidence type="ECO:0000256" key="6">
    <source>
        <dbReference type="SAM" id="SignalP"/>
    </source>
</evidence>
<sequence length="492" mass="51522">MSRTSVFILLAAALGVTAAAGYVLGTRDHGSAAPTSGAQPARKVLYWYDPMQPATHFNHPGPSPLMPGMQLVPKYAGGSGTSMGLVRISPVVEQNLGMRTSVIRVGVLHQELRVPGVLAWDRRRSVVVSARTDGVLSRLFMRAPFDHVRAGQPLAELLAPAWRSALAEYQVLDHAQSVDARALRAAARARLRVLGLSAQEIDGASRSTDGGIVLRAPVSGVVSALDVRQGQQVAAGTTLLRIDDLARLWLDAAIPQAEVAGIGPGTPVAIEVDAFPGRIFVGHVEALLPEVDARTRTETARIALDNPHGTLAPGMYATVRLAIAGTTPHPLVPDEALISTGVQNRVILDLGDGRMQPRAVRIGRSADGYTEVLAGLKGGERVVTSGQFLIDSEANLDGALQRLTVPPEPLSPQERGRGEGPAHAQRHVEAEPSSPTLLPTGEGSTAHSAGAGGKANPPLPPKDRSTDERPAPAKHSSMPGMAMPASTGGHTP</sequence>
<dbReference type="Gene3D" id="2.40.420.20">
    <property type="match status" value="1"/>
</dbReference>
<dbReference type="FunFam" id="2.40.420.20:FF:000003">
    <property type="entry name" value="Cation efflux system protein cusB"/>
    <property type="match status" value="1"/>
</dbReference>
<keyword evidence="2" id="KW-0813">Transport</keyword>
<feature type="domain" description="Heavy metal binding" evidence="7">
    <location>
        <begin position="46"/>
        <end position="74"/>
    </location>
</feature>
<evidence type="ECO:0000256" key="5">
    <source>
        <dbReference type="SAM" id="MobiDB-lite"/>
    </source>
</evidence>
<dbReference type="FunFam" id="2.40.30.170:FF:000010">
    <property type="entry name" value="Efflux RND transporter periplasmic adaptor subunit"/>
    <property type="match status" value="1"/>
</dbReference>
<evidence type="ECO:0000259" key="8">
    <source>
        <dbReference type="Pfam" id="PF25919"/>
    </source>
</evidence>
<dbReference type="GO" id="GO:0016020">
    <property type="term" value="C:membrane"/>
    <property type="evidence" value="ECO:0007669"/>
    <property type="project" value="InterPro"/>
</dbReference>
<dbReference type="InterPro" id="IPR058649">
    <property type="entry name" value="CzcB_C"/>
</dbReference>
<feature type="signal peptide" evidence="6">
    <location>
        <begin position="1"/>
        <end position="18"/>
    </location>
</feature>
<dbReference type="GO" id="GO:0030288">
    <property type="term" value="C:outer membrane-bounded periplasmic space"/>
    <property type="evidence" value="ECO:0007669"/>
    <property type="project" value="TreeGrafter"/>
</dbReference>
<feature type="compositionally biased region" description="Basic and acidic residues" evidence="5">
    <location>
        <begin position="414"/>
        <end position="430"/>
    </location>
</feature>